<feature type="region of interest" description="Disordered" evidence="5">
    <location>
        <begin position="414"/>
        <end position="433"/>
    </location>
</feature>
<dbReference type="AlphaFoldDB" id="V8N9H8"/>
<feature type="domain" description="Ion transport" evidence="7">
    <location>
        <begin position="78"/>
        <end position="306"/>
    </location>
</feature>
<comment type="subcellular location">
    <subcellularLocation>
        <location evidence="1">Membrane</location>
        <topology evidence="1">Multi-pass membrane protein</topology>
    </subcellularLocation>
</comment>
<feature type="transmembrane region" description="Helical" evidence="6">
    <location>
        <begin position="281"/>
        <end position="306"/>
    </location>
</feature>
<feature type="non-terminal residue" evidence="8">
    <location>
        <position position="433"/>
    </location>
</feature>
<dbReference type="InterPro" id="IPR005821">
    <property type="entry name" value="Ion_trans_dom"/>
</dbReference>
<dbReference type="PANTHER" id="PTHR46474">
    <property type="entry name" value="TWO PORE CALCIUM CHANNEL PROTEIN 1"/>
    <property type="match status" value="1"/>
</dbReference>
<dbReference type="GO" id="GO:0005765">
    <property type="term" value="C:lysosomal membrane"/>
    <property type="evidence" value="ECO:0007669"/>
    <property type="project" value="InterPro"/>
</dbReference>
<evidence type="ECO:0000313" key="9">
    <source>
        <dbReference type="Proteomes" id="UP000018936"/>
    </source>
</evidence>
<dbReference type="GO" id="GO:0005216">
    <property type="term" value="F:monoatomic ion channel activity"/>
    <property type="evidence" value="ECO:0007669"/>
    <property type="project" value="InterPro"/>
</dbReference>
<dbReference type="InterPro" id="IPR028801">
    <property type="entry name" value="TPC1_animal"/>
</dbReference>
<organism evidence="8 9">
    <name type="scientific">Ophiophagus hannah</name>
    <name type="common">King cobra</name>
    <name type="synonym">Naja hannah</name>
    <dbReference type="NCBI Taxonomy" id="8665"/>
    <lineage>
        <taxon>Eukaryota</taxon>
        <taxon>Metazoa</taxon>
        <taxon>Chordata</taxon>
        <taxon>Craniata</taxon>
        <taxon>Vertebrata</taxon>
        <taxon>Euteleostomi</taxon>
        <taxon>Lepidosauria</taxon>
        <taxon>Squamata</taxon>
        <taxon>Bifurcata</taxon>
        <taxon>Unidentata</taxon>
        <taxon>Episquamata</taxon>
        <taxon>Toxicofera</taxon>
        <taxon>Serpentes</taxon>
        <taxon>Colubroidea</taxon>
        <taxon>Elapidae</taxon>
        <taxon>Elapinae</taxon>
        <taxon>Ophiophagus</taxon>
    </lineage>
</organism>
<reference evidence="8 9" key="1">
    <citation type="journal article" date="2013" name="Proc. Natl. Acad. Sci. U.S.A.">
        <title>The king cobra genome reveals dynamic gene evolution and adaptation in the snake venom system.</title>
        <authorList>
            <person name="Vonk F.J."/>
            <person name="Casewell N.R."/>
            <person name="Henkel C.V."/>
            <person name="Heimberg A.M."/>
            <person name="Jansen H.J."/>
            <person name="McCleary R.J."/>
            <person name="Kerkkamp H.M."/>
            <person name="Vos R.A."/>
            <person name="Guerreiro I."/>
            <person name="Calvete J.J."/>
            <person name="Wuster W."/>
            <person name="Woods A.E."/>
            <person name="Logan J.M."/>
            <person name="Harrison R.A."/>
            <person name="Castoe T.A."/>
            <person name="de Koning A.P."/>
            <person name="Pollock D.D."/>
            <person name="Yandell M."/>
            <person name="Calderon D."/>
            <person name="Renjifo C."/>
            <person name="Currier R.B."/>
            <person name="Salgado D."/>
            <person name="Pla D."/>
            <person name="Sanz L."/>
            <person name="Hyder A.S."/>
            <person name="Ribeiro J.M."/>
            <person name="Arntzen J.W."/>
            <person name="van den Thillart G.E."/>
            <person name="Boetzer M."/>
            <person name="Pirovano W."/>
            <person name="Dirks R.P."/>
            <person name="Spaink H.P."/>
            <person name="Duboule D."/>
            <person name="McGlinn E."/>
            <person name="Kini R.M."/>
            <person name="Richardson M.K."/>
        </authorList>
    </citation>
    <scope>NUCLEOTIDE SEQUENCE</scope>
    <source>
        <tissue evidence="8">Blood</tissue>
    </source>
</reference>
<evidence type="ECO:0000313" key="8">
    <source>
        <dbReference type="EMBL" id="ETE58217.1"/>
    </source>
</evidence>
<evidence type="ECO:0000256" key="3">
    <source>
        <dbReference type="ARBA" id="ARBA00022989"/>
    </source>
</evidence>
<gene>
    <name evidence="8" type="primary">TPCN1</name>
    <name evidence="8" type="ORF">L345_16062</name>
</gene>
<dbReference type="EMBL" id="AZIM01007020">
    <property type="protein sequence ID" value="ETE58217.1"/>
    <property type="molecule type" value="Genomic_DNA"/>
</dbReference>
<keyword evidence="2 6" id="KW-0812">Transmembrane</keyword>
<evidence type="ECO:0000256" key="1">
    <source>
        <dbReference type="ARBA" id="ARBA00004141"/>
    </source>
</evidence>
<protein>
    <submittedName>
        <fullName evidence="8">Two pore calcium channel protein 1</fullName>
    </submittedName>
</protein>
<dbReference type="Pfam" id="PF00520">
    <property type="entry name" value="Ion_trans"/>
    <property type="match status" value="1"/>
</dbReference>
<name>V8N9H8_OPHHA</name>
<feature type="transmembrane region" description="Helical" evidence="6">
    <location>
        <begin position="162"/>
        <end position="187"/>
    </location>
</feature>
<dbReference type="GO" id="GO:0022832">
    <property type="term" value="F:voltage-gated channel activity"/>
    <property type="evidence" value="ECO:0007669"/>
    <property type="project" value="InterPro"/>
</dbReference>
<evidence type="ECO:0000256" key="2">
    <source>
        <dbReference type="ARBA" id="ARBA00022692"/>
    </source>
</evidence>
<proteinExistence type="predicted"/>
<sequence length="433" mass="50765">MSSPATGEQRSPWDRGRRTWEMNYQEAAIYLQDPKALASYLFVHNHLFYLMELTTALLLLLLSLCEAPAVAIFRLGIYVHATLELFALTVVLFELSMKLRWLGCHTYIRHKRTMVKFVEAVVVLVRQTSHLRITRALRCIFLVDCRYCGAVRRNLRQIFQSLPPFIDILLLLLFFMVIFAILGFYLFSPNKSDPYFNTLESSLVNLFVLLTTANTSTVADAFRWVNRTIGNKTVVDQGYYYLNNFDNILNSFVTLFELTVVNDWYIVMEGVTSETSHWSRLYFMIFYIVTMVVMTIIVAFILEAFVFRMNYARKNQDSEAEDSGIVFEREVSKEEIRGLAETYGRQGDNLAASQLLKVVSQMDRHRQAAMLFLGRRSRTKSDLSMKMYEEEIQEWYEEHSRREERELPWHEDEELLNQTFHPPALRQRSQTII</sequence>
<dbReference type="PANTHER" id="PTHR46474:SF1">
    <property type="entry name" value="TWO PORE CHANNEL PROTEIN 1"/>
    <property type="match status" value="1"/>
</dbReference>
<evidence type="ECO:0000256" key="6">
    <source>
        <dbReference type="SAM" id="Phobius"/>
    </source>
</evidence>
<dbReference type="Proteomes" id="UP000018936">
    <property type="component" value="Unassembled WGS sequence"/>
</dbReference>
<keyword evidence="3 6" id="KW-1133">Transmembrane helix</keyword>
<evidence type="ECO:0000259" key="7">
    <source>
        <dbReference type="Pfam" id="PF00520"/>
    </source>
</evidence>
<keyword evidence="9" id="KW-1185">Reference proteome</keyword>
<feature type="transmembrane region" description="Helical" evidence="6">
    <location>
        <begin position="70"/>
        <end position="93"/>
    </location>
</feature>
<feature type="transmembrane region" description="Helical" evidence="6">
    <location>
        <begin position="47"/>
        <end position="64"/>
    </location>
</feature>
<dbReference type="OrthoDB" id="10068803at2759"/>
<keyword evidence="4 6" id="KW-0472">Membrane</keyword>
<accession>V8N9H8</accession>
<dbReference type="GO" id="GO:0010008">
    <property type="term" value="C:endosome membrane"/>
    <property type="evidence" value="ECO:0007669"/>
    <property type="project" value="TreeGrafter"/>
</dbReference>
<evidence type="ECO:0000256" key="5">
    <source>
        <dbReference type="SAM" id="MobiDB-lite"/>
    </source>
</evidence>
<dbReference type="Gene3D" id="1.10.287.70">
    <property type="match status" value="2"/>
</dbReference>
<comment type="caution">
    <text evidence="8">The sequence shown here is derived from an EMBL/GenBank/DDBJ whole genome shotgun (WGS) entry which is preliminary data.</text>
</comment>
<evidence type="ECO:0000256" key="4">
    <source>
        <dbReference type="ARBA" id="ARBA00023136"/>
    </source>
</evidence>